<keyword evidence="3" id="KW-1185">Reference proteome</keyword>
<protein>
    <submittedName>
        <fullName evidence="1 2">Uncharacterized protein</fullName>
    </submittedName>
</protein>
<reference evidence="2" key="2">
    <citation type="submission" date="2020-05" db="UniProtKB">
        <authorList>
            <consortium name="EnsemblMetazoa"/>
        </authorList>
    </citation>
    <scope>IDENTIFICATION</scope>
</reference>
<evidence type="ECO:0000313" key="3">
    <source>
        <dbReference type="Proteomes" id="UP000030765"/>
    </source>
</evidence>
<dbReference type="Proteomes" id="UP000030765">
    <property type="component" value="Unassembled WGS sequence"/>
</dbReference>
<dbReference type="AlphaFoldDB" id="A0A084VAS7"/>
<organism evidence="1">
    <name type="scientific">Anopheles sinensis</name>
    <name type="common">Mosquito</name>
    <dbReference type="NCBI Taxonomy" id="74873"/>
    <lineage>
        <taxon>Eukaryota</taxon>
        <taxon>Metazoa</taxon>
        <taxon>Ecdysozoa</taxon>
        <taxon>Arthropoda</taxon>
        <taxon>Hexapoda</taxon>
        <taxon>Insecta</taxon>
        <taxon>Pterygota</taxon>
        <taxon>Neoptera</taxon>
        <taxon>Endopterygota</taxon>
        <taxon>Diptera</taxon>
        <taxon>Nematocera</taxon>
        <taxon>Culicoidea</taxon>
        <taxon>Culicidae</taxon>
        <taxon>Anophelinae</taxon>
        <taxon>Anopheles</taxon>
    </lineage>
</organism>
<evidence type="ECO:0000313" key="1">
    <source>
        <dbReference type="EMBL" id="KFB35071.1"/>
    </source>
</evidence>
<proteinExistence type="predicted"/>
<accession>A0A084VAS7</accession>
<name>A0A084VAS7_ANOSI</name>
<reference evidence="1 3" key="1">
    <citation type="journal article" date="2014" name="BMC Genomics">
        <title>Genome sequence of Anopheles sinensis provides insight into genetics basis of mosquito competence for malaria parasites.</title>
        <authorList>
            <person name="Zhou D."/>
            <person name="Zhang D."/>
            <person name="Ding G."/>
            <person name="Shi L."/>
            <person name="Hou Q."/>
            <person name="Ye Y."/>
            <person name="Xu Y."/>
            <person name="Zhou H."/>
            <person name="Xiong C."/>
            <person name="Li S."/>
            <person name="Yu J."/>
            <person name="Hong S."/>
            <person name="Yu X."/>
            <person name="Zou P."/>
            <person name="Chen C."/>
            <person name="Chang X."/>
            <person name="Wang W."/>
            <person name="Lv Y."/>
            <person name="Sun Y."/>
            <person name="Ma L."/>
            <person name="Shen B."/>
            <person name="Zhu C."/>
        </authorList>
    </citation>
    <scope>NUCLEOTIDE SEQUENCE [LARGE SCALE GENOMIC DNA]</scope>
</reference>
<dbReference type="EMBL" id="KE524200">
    <property type="protein sequence ID" value="KFB35071.1"/>
    <property type="molecule type" value="Genomic_DNA"/>
</dbReference>
<dbReference type="EMBL" id="ATLV01004245">
    <property type="status" value="NOT_ANNOTATED_CDS"/>
    <property type="molecule type" value="Genomic_DNA"/>
</dbReference>
<sequence length="61" mass="6701">MPKTRSGLETEGAQFEPVAGPRLDMRVDRVNVCICVCEKVKENKGINEVSCTLAVDEEASF</sequence>
<evidence type="ECO:0000313" key="2">
    <source>
        <dbReference type="EnsemblMetazoa" id="ASIC000911-PA"/>
    </source>
</evidence>
<dbReference type="VEuPathDB" id="VectorBase:ASIC000911"/>
<dbReference type="EnsemblMetazoa" id="ASIC000911-RA">
    <property type="protein sequence ID" value="ASIC000911-PA"/>
    <property type="gene ID" value="ASIC000911"/>
</dbReference>
<gene>
    <name evidence="1" type="ORF">ZHAS_00000911</name>
</gene>